<dbReference type="Proteomes" id="UP000002279">
    <property type="component" value="Chromosome 11"/>
</dbReference>
<keyword evidence="1" id="KW-0812">Transmembrane</keyword>
<evidence type="ECO:0000313" key="3">
    <source>
        <dbReference type="Proteomes" id="UP000002279"/>
    </source>
</evidence>
<proteinExistence type="predicted"/>
<accession>A0A6I8P976</accession>
<dbReference type="InterPro" id="IPR042512">
    <property type="entry name" value="TLCD5"/>
</dbReference>
<dbReference type="FunCoup" id="A0A6I8P976">
    <property type="interactions" value="34"/>
</dbReference>
<reference evidence="2 3" key="1">
    <citation type="journal article" date="2008" name="Nature">
        <title>Genome analysis of the platypus reveals unique signatures of evolution.</title>
        <authorList>
            <person name="Warren W.C."/>
            <person name="Hillier L.W."/>
            <person name="Marshall Graves J.A."/>
            <person name="Birney E."/>
            <person name="Ponting C.P."/>
            <person name="Grutzner F."/>
            <person name="Belov K."/>
            <person name="Miller W."/>
            <person name="Clarke L."/>
            <person name="Chinwalla A.T."/>
            <person name="Yang S.P."/>
            <person name="Heger A."/>
            <person name="Locke D.P."/>
            <person name="Miethke P."/>
            <person name="Waters P.D."/>
            <person name="Veyrunes F."/>
            <person name="Fulton L."/>
            <person name="Fulton B."/>
            <person name="Graves T."/>
            <person name="Wallis J."/>
            <person name="Puente X.S."/>
            <person name="Lopez-Otin C."/>
            <person name="Ordonez G.R."/>
            <person name="Eichler E.E."/>
            <person name="Chen L."/>
            <person name="Cheng Z."/>
            <person name="Deakin J.E."/>
            <person name="Alsop A."/>
            <person name="Thompson K."/>
            <person name="Kirby P."/>
            <person name="Papenfuss A.T."/>
            <person name="Wakefield M.J."/>
            <person name="Olender T."/>
            <person name="Lancet D."/>
            <person name="Huttley G.A."/>
            <person name="Smit A.F."/>
            <person name="Pask A."/>
            <person name="Temple-Smith P."/>
            <person name="Batzer M.A."/>
            <person name="Walker J.A."/>
            <person name="Konkel M.K."/>
            <person name="Harris R.S."/>
            <person name="Whittington C.M."/>
            <person name="Wong E.S."/>
            <person name="Gemmell N.J."/>
            <person name="Buschiazzo E."/>
            <person name="Vargas Jentzsch I.M."/>
            <person name="Merkel A."/>
            <person name="Schmitz J."/>
            <person name="Zemann A."/>
            <person name="Churakov G."/>
            <person name="Kriegs J.O."/>
            <person name="Brosius J."/>
            <person name="Murchison E.P."/>
            <person name="Sachidanandam R."/>
            <person name="Smith C."/>
            <person name="Hannon G.J."/>
            <person name="Tsend-Ayush E."/>
            <person name="McMillan D."/>
            <person name="Attenborough R."/>
            <person name="Rens W."/>
            <person name="Ferguson-Smith M."/>
            <person name="Lefevre C.M."/>
            <person name="Sharp J.A."/>
            <person name="Nicholas K.R."/>
            <person name="Ray D.A."/>
            <person name="Kube M."/>
            <person name="Reinhardt R."/>
            <person name="Pringle T.H."/>
            <person name="Taylor J."/>
            <person name="Jones R.C."/>
            <person name="Nixon B."/>
            <person name="Dacheux J.L."/>
            <person name="Niwa H."/>
            <person name="Sekita Y."/>
            <person name="Huang X."/>
            <person name="Stark A."/>
            <person name="Kheradpour P."/>
            <person name="Kellis M."/>
            <person name="Flicek P."/>
            <person name="Chen Y."/>
            <person name="Webber C."/>
            <person name="Hardison R."/>
            <person name="Nelson J."/>
            <person name="Hallsworth-Pepin K."/>
            <person name="Delehaunty K."/>
            <person name="Markovic C."/>
            <person name="Minx P."/>
            <person name="Feng Y."/>
            <person name="Kremitzki C."/>
            <person name="Mitreva M."/>
            <person name="Glasscock J."/>
            <person name="Wylie T."/>
            <person name="Wohldmann P."/>
            <person name="Thiru P."/>
            <person name="Nhan M.N."/>
            <person name="Pohl C.S."/>
            <person name="Smith S.M."/>
            <person name="Hou S."/>
            <person name="Nefedov M."/>
            <person name="de Jong P.J."/>
            <person name="Renfree M.B."/>
            <person name="Mardis E.R."/>
            <person name="Wilson R.K."/>
        </authorList>
    </citation>
    <scope>NUCLEOTIDE SEQUENCE [LARGE SCALE GENOMIC DNA]</scope>
    <source>
        <strain evidence="2 3">Glennie</strain>
    </source>
</reference>
<sequence>ESGSGFLRLSVFCLRCLCCRMVALLFLRVAGCLGGWFSLYISFCFLNKHRGYEWNCRLVTFTHGVLSIILSAYIGFIDGPWPFTHPGSPNTPLQVHVLCLTLGYFLFDLACIWRFAWRKSGKKYRAWRSGRSEERLMKTNGHVRAD</sequence>
<evidence type="ECO:0000313" key="2">
    <source>
        <dbReference type="Ensembl" id="ENSOANP00000050832.1"/>
    </source>
</evidence>
<dbReference type="GeneTree" id="ENSGT00390000008162"/>
<reference evidence="2" key="3">
    <citation type="submission" date="2025-09" db="UniProtKB">
        <authorList>
            <consortium name="Ensembl"/>
        </authorList>
    </citation>
    <scope>IDENTIFICATION</scope>
    <source>
        <strain evidence="2">Glennie</strain>
    </source>
</reference>
<dbReference type="PANTHER" id="PTHR31898:SF1">
    <property type="entry name" value="TLC DOMAIN-CONTAINING PROTEIN 5"/>
    <property type="match status" value="1"/>
</dbReference>
<feature type="transmembrane region" description="Helical" evidence="1">
    <location>
        <begin position="25"/>
        <end position="46"/>
    </location>
</feature>
<dbReference type="PANTHER" id="PTHR31898">
    <property type="entry name" value="TRANSMEMBRANE PROTEIN 136"/>
    <property type="match status" value="1"/>
</dbReference>
<organism evidence="2 3">
    <name type="scientific">Ornithorhynchus anatinus</name>
    <name type="common">Duckbill platypus</name>
    <dbReference type="NCBI Taxonomy" id="9258"/>
    <lineage>
        <taxon>Eukaryota</taxon>
        <taxon>Metazoa</taxon>
        <taxon>Chordata</taxon>
        <taxon>Craniata</taxon>
        <taxon>Vertebrata</taxon>
        <taxon>Euteleostomi</taxon>
        <taxon>Mammalia</taxon>
        <taxon>Monotremata</taxon>
        <taxon>Ornithorhynchidae</taxon>
        <taxon>Ornithorhynchus</taxon>
    </lineage>
</organism>
<reference evidence="2" key="2">
    <citation type="submission" date="2025-08" db="UniProtKB">
        <authorList>
            <consortium name="Ensembl"/>
        </authorList>
    </citation>
    <scope>IDENTIFICATION</scope>
    <source>
        <strain evidence="2">Glennie</strain>
    </source>
</reference>
<name>A0A6I8P976_ORNAN</name>
<protein>
    <recommendedName>
        <fullName evidence="4">TLC domain containing 5</fullName>
    </recommendedName>
</protein>
<keyword evidence="1" id="KW-0472">Membrane</keyword>
<dbReference type="OMA" id="LACIWRF"/>
<dbReference type="InParanoid" id="A0A6I8P976"/>
<feature type="transmembrane region" description="Helical" evidence="1">
    <location>
        <begin position="95"/>
        <end position="116"/>
    </location>
</feature>
<keyword evidence="1" id="KW-1133">Transmembrane helix</keyword>
<feature type="transmembrane region" description="Helical" evidence="1">
    <location>
        <begin position="58"/>
        <end position="75"/>
    </location>
</feature>
<keyword evidence="3" id="KW-1185">Reference proteome</keyword>
<evidence type="ECO:0008006" key="4">
    <source>
        <dbReference type="Google" id="ProtNLM"/>
    </source>
</evidence>
<dbReference type="Bgee" id="ENSOANG00000039823">
    <property type="expression patterns" value="Expressed in cerebellum and 7 other cell types or tissues"/>
</dbReference>
<dbReference type="AlphaFoldDB" id="A0A6I8P976"/>
<dbReference type="Ensembl" id="ENSOANT00000076820.1">
    <property type="protein sequence ID" value="ENSOANP00000050832.1"/>
    <property type="gene ID" value="ENSOANG00000039823.1"/>
</dbReference>
<evidence type="ECO:0000256" key="1">
    <source>
        <dbReference type="SAM" id="Phobius"/>
    </source>
</evidence>